<dbReference type="OrthoDB" id="2690769at2759"/>
<evidence type="ECO:0000259" key="1">
    <source>
        <dbReference type="Pfam" id="PF12776"/>
    </source>
</evidence>
<dbReference type="AlphaFoldDB" id="A0A0C3NIW1"/>
<evidence type="ECO:0000313" key="3">
    <source>
        <dbReference type="Proteomes" id="UP000054217"/>
    </source>
</evidence>
<gene>
    <name evidence="2" type="ORF">M404DRAFT_151621</name>
</gene>
<proteinExistence type="predicted"/>
<accession>A0A0C3NIW1</accession>
<sequence length="141" mass="16070">METAGEIEEESKHAKWTDEEVTALVDYLHTNRSERADAGNFRQATYAKAAESICKLHRSGKIKDSKNVLIKWGLLKHTYNAIMTYRSRSGEHWDNENGANICGAADAEKWAKFVGVKRNAAMKPFCNKGWQYLPMMEDIFP</sequence>
<dbReference type="InterPro" id="IPR024752">
    <property type="entry name" value="Myb/SANT-like_dom"/>
</dbReference>
<dbReference type="HOGENOM" id="CLU_082499_2_2_1"/>
<reference evidence="2 3" key="1">
    <citation type="submission" date="2014-04" db="EMBL/GenBank/DDBJ databases">
        <authorList>
            <consortium name="DOE Joint Genome Institute"/>
            <person name="Kuo A."/>
            <person name="Kohler A."/>
            <person name="Costa M.D."/>
            <person name="Nagy L.G."/>
            <person name="Floudas D."/>
            <person name="Copeland A."/>
            <person name="Barry K.W."/>
            <person name="Cichocki N."/>
            <person name="Veneault-Fourrey C."/>
            <person name="LaButti K."/>
            <person name="Lindquist E.A."/>
            <person name="Lipzen A."/>
            <person name="Lundell T."/>
            <person name="Morin E."/>
            <person name="Murat C."/>
            <person name="Sun H."/>
            <person name="Tunlid A."/>
            <person name="Henrissat B."/>
            <person name="Grigoriev I.V."/>
            <person name="Hibbett D.S."/>
            <person name="Martin F."/>
            <person name="Nordberg H.P."/>
            <person name="Cantor M.N."/>
            <person name="Hua S.X."/>
        </authorList>
    </citation>
    <scope>NUCLEOTIDE SEQUENCE [LARGE SCALE GENOMIC DNA]</scope>
    <source>
        <strain evidence="2 3">Marx 270</strain>
    </source>
</reference>
<reference evidence="3" key="2">
    <citation type="submission" date="2015-01" db="EMBL/GenBank/DDBJ databases">
        <title>Evolutionary Origins and Diversification of the Mycorrhizal Mutualists.</title>
        <authorList>
            <consortium name="DOE Joint Genome Institute"/>
            <consortium name="Mycorrhizal Genomics Consortium"/>
            <person name="Kohler A."/>
            <person name="Kuo A."/>
            <person name="Nagy L.G."/>
            <person name="Floudas D."/>
            <person name="Copeland A."/>
            <person name="Barry K.W."/>
            <person name="Cichocki N."/>
            <person name="Veneault-Fourrey C."/>
            <person name="LaButti K."/>
            <person name="Lindquist E.A."/>
            <person name="Lipzen A."/>
            <person name="Lundell T."/>
            <person name="Morin E."/>
            <person name="Murat C."/>
            <person name="Riley R."/>
            <person name="Ohm R."/>
            <person name="Sun H."/>
            <person name="Tunlid A."/>
            <person name="Henrissat B."/>
            <person name="Grigoriev I.V."/>
            <person name="Hibbett D.S."/>
            <person name="Martin F."/>
        </authorList>
    </citation>
    <scope>NUCLEOTIDE SEQUENCE [LARGE SCALE GENOMIC DNA]</scope>
    <source>
        <strain evidence="3">Marx 270</strain>
    </source>
</reference>
<evidence type="ECO:0000313" key="2">
    <source>
        <dbReference type="EMBL" id="KIO00925.1"/>
    </source>
</evidence>
<dbReference type="Pfam" id="PF12776">
    <property type="entry name" value="Myb_DNA-bind_3"/>
    <property type="match status" value="1"/>
</dbReference>
<organism evidence="2 3">
    <name type="scientific">Pisolithus tinctorius Marx 270</name>
    <dbReference type="NCBI Taxonomy" id="870435"/>
    <lineage>
        <taxon>Eukaryota</taxon>
        <taxon>Fungi</taxon>
        <taxon>Dikarya</taxon>
        <taxon>Basidiomycota</taxon>
        <taxon>Agaricomycotina</taxon>
        <taxon>Agaricomycetes</taxon>
        <taxon>Agaricomycetidae</taxon>
        <taxon>Boletales</taxon>
        <taxon>Sclerodermatineae</taxon>
        <taxon>Pisolithaceae</taxon>
        <taxon>Pisolithus</taxon>
    </lineage>
</organism>
<dbReference type="Proteomes" id="UP000054217">
    <property type="component" value="Unassembled WGS sequence"/>
</dbReference>
<dbReference type="InParanoid" id="A0A0C3NIW1"/>
<dbReference type="EMBL" id="KN831992">
    <property type="protein sequence ID" value="KIO00925.1"/>
    <property type="molecule type" value="Genomic_DNA"/>
</dbReference>
<feature type="domain" description="Myb/SANT-like" evidence="1">
    <location>
        <begin position="15"/>
        <end position="112"/>
    </location>
</feature>
<keyword evidence="3" id="KW-1185">Reference proteome</keyword>
<protein>
    <recommendedName>
        <fullName evidence="1">Myb/SANT-like domain-containing protein</fullName>
    </recommendedName>
</protein>
<name>A0A0C3NIW1_PISTI</name>
<feature type="non-terminal residue" evidence="2">
    <location>
        <position position="141"/>
    </location>
</feature>